<evidence type="ECO:0000313" key="1">
    <source>
        <dbReference type="EMBL" id="ABL97429.1"/>
    </source>
</evidence>
<sequence length="257" mass="29935">MLNKVNAKEITNLQWKKSVAKGKKLTKFRETVTSPALGEKAWKITLIPRDCGRDQEGDYSDCTNNGRDAVVGHGGGDRARSEYSAKPRYNGEKWISVSIFIPKDFKTVEPVSTSLFQIYEWGNTNQQRHPRMMLRVKRGNLEPRYFAVNGMDSQGLIYKHLKIDDMRGKWTTIIFHTKMSKDPDKGFIKMYVDDELYNDYKGRTGYGGKFFNKFGIYHSWISRWNDEVHGEYPTQVVYYDNLFRTSSKEKLLKLIQN</sequence>
<organism evidence="1">
    <name type="scientific">uncultured marine bacterium EB80_69G07</name>
    <dbReference type="NCBI Taxonomy" id="415442"/>
    <lineage>
        <taxon>Bacteria</taxon>
        <taxon>environmental samples</taxon>
    </lineage>
</organism>
<accession>A4GJY4</accession>
<dbReference type="InterPro" id="IPR025975">
    <property type="entry name" value="Polysacc_lyase"/>
</dbReference>
<name>A4GJY4_9BACT</name>
<dbReference type="EMBL" id="EF107105">
    <property type="protein sequence ID" value="ABL97429.1"/>
    <property type="molecule type" value="Genomic_DNA"/>
</dbReference>
<dbReference type="Pfam" id="PF14099">
    <property type="entry name" value="Polysacc_lyase"/>
    <property type="match status" value="1"/>
</dbReference>
<gene>
    <name evidence="1" type="ORF">MBMO_EB80-69G07.0012</name>
</gene>
<proteinExistence type="predicted"/>
<dbReference type="Gene3D" id="2.60.120.200">
    <property type="match status" value="1"/>
</dbReference>
<dbReference type="AlphaFoldDB" id="A4GJY4"/>
<reference evidence="1" key="1">
    <citation type="journal article" date="2007" name="Environ. Microbiol.">
        <title>Proteorhodopsin photosystem gene clusters exhibit co-evolutionary trends and shared ancestry among diverse marine microbial phyla.</title>
        <authorList>
            <person name="McCarren J."/>
            <person name="Delong E.F."/>
        </authorList>
    </citation>
    <scope>NUCLEOTIDE SEQUENCE</scope>
</reference>
<protein>
    <submittedName>
        <fullName evidence="1">Uncharacterized protein</fullName>
    </submittedName>
</protein>